<dbReference type="Proteomes" id="UP000184387">
    <property type="component" value="Unassembled WGS sequence"/>
</dbReference>
<dbReference type="RefSeq" id="WP_073130984.1">
    <property type="nucleotide sequence ID" value="NZ_FQZF01000002.1"/>
</dbReference>
<evidence type="ECO:0000313" key="2">
    <source>
        <dbReference type="Proteomes" id="UP000184387"/>
    </source>
</evidence>
<proteinExistence type="predicted"/>
<reference evidence="1 2" key="1">
    <citation type="submission" date="2016-11" db="EMBL/GenBank/DDBJ databases">
        <authorList>
            <person name="Jaros S."/>
            <person name="Januszkiewicz K."/>
            <person name="Wedrychowicz H."/>
        </authorList>
    </citation>
    <scope>NUCLEOTIDE SEQUENCE [LARGE SCALE GENOMIC DNA]</scope>
    <source>
        <strain evidence="1 2">DSM 14916</strain>
    </source>
</reference>
<organism evidence="1 2">
    <name type="scientific">Muricoccus roseus</name>
    <dbReference type="NCBI Taxonomy" id="198092"/>
    <lineage>
        <taxon>Bacteria</taxon>
        <taxon>Pseudomonadati</taxon>
        <taxon>Pseudomonadota</taxon>
        <taxon>Alphaproteobacteria</taxon>
        <taxon>Acetobacterales</taxon>
        <taxon>Roseomonadaceae</taxon>
        <taxon>Muricoccus</taxon>
    </lineage>
</organism>
<keyword evidence="2" id="KW-1185">Reference proteome</keyword>
<dbReference type="EMBL" id="FQZF01000002">
    <property type="protein sequence ID" value="SHI47714.1"/>
    <property type="molecule type" value="Genomic_DNA"/>
</dbReference>
<dbReference type="AlphaFoldDB" id="A0A1M6BG44"/>
<gene>
    <name evidence="1" type="ORF">SAMN02745194_00488</name>
</gene>
<evidence type="ECO:0000313" key="1">
    <source>
        <dbReference type="EMBL" id="SHI47714.1"/>
    </source>
</evidence>
<sequence>MTLPISLTRRIADLEAEAARLADQPAGSTVQMMMATGGLLMEIPASIAAEAMRNALSGVAELPSEALMLRLGVVPVFNMVPIPGDDLGACTLELDENELAPLRPML</sequence>
<name>A0A1M6BG44_9PROT</name>
<protein>
    <submittedName>
        <fullName evidence="1">Uncharacterized protein</fullName>
    </submittedName>
</protein>
<dbReference type="STRING" id="198092.SAMN02745194_00488"/>
<accession>A0A1M6BG44</accession>